<keyword evidence="1" id="KW-0812">Transmembrane</keyword>
<sequence length="56" mass="6322">MKPVMEWFSRVLLIVTIAYTSVFGLIWFLIPMRALASGFLLGGLISLYNSSSFICF</sequence>
<organism evidence="2 3">
    <name type="scientific">Sporolactobacillus shoreicorticis</name>
    <dbReference type="NCBI Taxonomy" id="1923877"/>
    <lineage>
        <taxon>Bacteria</taxon>
        <taxon>Bacillati</taxon>
        <taxon>Bacillota</taxon>
        <taxon>Bacilli</taxon>
        <taxon>Bacillales</taxon>
        <taxon>Sporolactobacillaceae</taxon>
        <taxon>Sporolactobacillus</taxon>
    </lineage>
</organism>
<proteinExistence type="predicted"/>
<gene>
    <name evidence="2" type="ORF">ACFSUE_17750</name>
</gene>
<keyword evidence="1" id="KW-1133">Transmembrane helix</keyword>
<accession>A0ABW5S6Z1</accession>
<reference evidence="3" key="1">
    <citation type="journal article" date="2019" name="Int. J. Syst. Evol. Microbiol.">
        <title>The Global Catalogue of Microorganisms (GCM) 10K type strain sequencing project: providing services to taxonomists for standard genome sequencing and annotation.</title>
        <authorList>
            <consortium name="The Broad Institute Genomics Platform"/>
            <consortium name="The Broad Institute Genome Sequencing Center for Infectious Disease"/>
            <person name="Wu L."/>
            <person name="Ma J."/>
        </authorList>
    </citation>
    <scope>NUCLEOTIDE SEQUENCE [LARGE SCALE GENOMIC DNA]</scope>
    <source>
        <strain evidence="3">TISTR 2466</strain>
    </source>
</reference>
<dbReference type="EMBL" id="JBHUMQ010000049">
    <property type="protein sequence ID" value="MFD2695448.1"/>
    <property type="molecule type" value="Genomic_DNA"/>
</dbReference>
<keyword evidence="1" id="KW-0472">Membrane</keyword>
<protein>
    <submittedName>
        <fullName evidence="2">Uncharacterized protein</fullName>
    </submittedName>
</protein>
<comment type="caution">
    <text evidence="2">The sequence shown here is derived from an EMBL/GenBank/DDBJ whole genome shotgun (WGS) entry which is preliminary data.</text>
</comment>
<keyword evidence="3" id="KW-1185">Reference proteome</keyword>
<feature type="transmembrane region" description="Helical" evidence="1">
    <location>
        <begin position="7"/>
        <end position="30"/>
    </location>
</feature>
<name>A0ABW5S6Z1_9BACL</name>
<feature type="transmembrane region" description="Helical" evidence="1">
    <location>
        <begin position="36"/>
        <end position="55"/>
    </location>
</feature>
<evidence type="ECO:0000313" key="2">
    <source>
        <dbReference type="EMBL" id="MFD2695448.1"/>
    </source>
</evidence>
<dbReference type="RefSeq" id="WP_253060700.1">
    <property type="nucleotide sequence ID" value="NZ_JAMXWM010000006.1"/>
</dbReference>
<evidence type="ECO:0000313" key="3">
    <source>
        <dbReference type="Proteomes" id="UP001597399"/>
    </source>
</evidence>
<dbReference type="Proteomes" id="UP001597399">
    <property type="component" value="Unassembled WGS sequence"/>
</dbReference>
<evidence type="ECO:0000256" key="1">
    <source>
        <dbReference type="SAM" id="Phobius"/>
    </source>
</evidence>